<comment type="caution">
    <text evidence="2">The sequence shown here is derived from an EMBL/GenBank/DDBJ whole genome shotgun (WGS) entry which is preliminary data.</text>
</comment>
<dbReference type="InterPro" id="IPR041498">
    <property type="entry name" value="Big_6"/>
</dbReference>
<feature type="domain" description="Bacterial Ig" evidence="1">
    <location>
        <begin position="520"/>
        <end position="599"/>
    </location>
</feature>
<dbReference type="Proteomes" id="UP001172055">
    <property type="component" value="Unassembled WGS sequence"/>
</dbReference>
<dbReference type="Pfam" id="PF17936">
    <property type="entry name" value="Big_6"/>
    <property type="match status" value="4"/>
</dbReference>
<organism evidence="2 3">
    <name type="scientific">Planococcus shixiaomingii</name>
    <dbReference type="NCBI Taxonomy" id="3058393"/>
    <lineage>
        <taxon>Bacteria</taxon>
        <taxon>Bacillati</taxon>
        <taxon>Bacillota</taxon>
        <taxon>Bacilli</taxon>
        <taxon>Bacillales</taxon>
        <taxon>Caryophanaceae</taxon>
        <taxon>Planococcus</taxon>
    </lineage>
</organism>
<dbReference type="InterPro" id="IPR011047">
    <property type="entry name" value="Quinoprotein_ADH-like_sf"/>
</dbReference>
<accession>A0ABT8N1X5</accession>
<dbReference type="InterPro" id="IPR013783">
    <property type="entry name" value="Ig-like_fold"/>
</dbReference>
<evidence type="ECO:0000313" key="2">
    <source>
        <dbReference type="EMBL" id="MDN7241699.1"/>
    </source>
</evidence>
<dbReference type="Gene3D" id="2.60.40.10">
    <property type="entry name" value="Immunoglobulins"/>
    <property type="match status" value="4"/>
</dbReference>
<reference evidence="2 3" key="1">
    <citation type="submission" date="2023-06" db="EMBL/GenBank/DDBJ databases">
        <title>Novel species in genus Planococcus.</title>
        <authorList>
            <person name="Ning S."/>
        </authorList>
    </citation>
    <scope>NUCLEOTIDE SEQUENCE [LARGE SCALE GENOMIC DNA]</scope>
    <source>
        <strain evidence="2 3">N028</strain>
    </source>
</reference>
<evidence type="ECO:0000313" key="3">
    <source>
        <dbReference type="Proteomes" id="UP001172055"/>
    </source>
</evidence>
<protein>
    <submittedName>
        <fullName evidence="2">Ig-like domain-containing protein</fullName>
    </submittedName>
</protein>
<keyword evidence="3" id="KW-1185">Reference proteome</keyword>
<dbReference type="NCBIfam" id="NF033510">
    <property type="entry name" value="Ca_tandemer"/>
    <property type="match status" value="1"/>
</dbReference>
<sequence>MKKLLLVFGTAALIFITFLMVPLNHKAEADDNGVKDVKIIKRNFDFSTVNVFDKGLITTYDGKSYEPTVISSYSKTGSLNWEINVKPLYAIAEERFVTIDSNKLFIHSTATGEILKTVTFPGLLHAGQISKVYIDEKYILVTGTSSKILVYGVNGNLIRDFYADGVQKAVLYKDTVIFQNSNGLHSLDISTRSKLWHVPLVPRTEYVINLQPAGNNIYIRGYEKERATDPAPSMAVLRAIDASTGAVLYKKEFSKYEETAFQVKDFGIITSHYVEDVHNFYNPDGTLNMTRSMESAEVKQFKQKYRISGIRYNSTHNYMASQDGLFFFKRYSGIDDEYVFSSIKSLDKSGRVKFEKVVEEYVFSMAATKSNKLFVSNGMGDYEGANKLSVYDPTGTLLDTIETEHIPHLTTDGYNVYGYGRKTLYIFKESEPNWDVTALSVPSVNTLNDNSTVLTGKAQTGAKVFAYAGGKLIGETTAANGAFSISIAKQPAGTIVEVYATDQAGNKSVKQTIKVIDKTAPPVPSVNTVSDKSVAITGKAETNAKVYAYIGNKKLSEATAKNGAYSIAIAMQKAGTTISIYAEDAAGNKSTSKTIKVIDKTAPAVPSVNTVGDNSTTVSGKAESGAKVYAYVGSTKLGEATAKSGAYSIKIAKQKTGTIIAVYAVDASNNKSGSKSVKVVDKTAPPIPTVNKVTSKSTAVAGKGEKAATVLIYNGSKKIGQGTVDSKGNLKVKIVPQKKGSFLKVYAQDKAGNKSGSRTVKVY</sequence>
<name>A0ABT8N1X5_9BACL</name>
<feature type="domain" description="Bacterial Ig" evidence="1">
    <location>
        <begin position="441"/>
        <end position="517"/>
    </location>
</feature>
<proteinExistence type="predicted"/>
<evidence type="ECO:0000259" key="1">
    <source>
        <dbReference type="Pfam" id="PF17936"/>
    </source>
</evidence>
<feature type="domain" description="Bacterial Ig" evidence="1">
    <location>
        <begin position="602"/>
        <end position="681"/>
    </location>
</feature>
<feature type="domain" description="Bacterial Ig" evidence="1">
    <location>
        <begin position="684"/>
        <end position="762"/>
    </location>
</feature>
<dbReference type="SUPFAM" id="SSF50998">
    <property type="entry name" value="Quinoprotein alcohol dehydrogenase-like"/>
    <property type="match status" value="1"/>
</dbReference>
<dbReference type="RefSeq" id="WP_301723307.1">
    <property type="nucleotide sequence ID" value="NZ_JAUJWV010000001.1"/>
</dbReference>
<dbReference type="EMBL" id="JAUJWV010000001">
    <property type="protein sequence ID" value="MDN7241699.1"/>
    <property type="molecule type" value="Genomic_DNA"/>
</dbReference>
<gene>
    <name evidence="2" type="ORF">QWY14_07830</name>
</gene>